<proteinExistence type="predicted"/>
<evidence type="ECO:0000313" key="2">
    <source>
        <dbReference type="Proteomes" id="UP001141552"/>
    </source>
</evidence>
<keyword evidence="2" id="KW-1185">Reference proteome</keyword>
<reference evidence="1" key="2">
    <citation type="journal article" date="2023" name="Plants (Basel)">
        <title>Annotation of the Turnera subulata (Passifloraceae) Draft Genome Reveals the S-Locus Evolved after the Divergence of Turneroideae from Passifloroideae in a Stepwise Manner.</title>
        <authorList>
            <person name="Henning P.M."/>
            <person name="Roalson E.H."/>
            <person name="Mir W."/>
            <person name="McCubbin A.G."/>
            <person name="Shore J.S."/>
        </authorList>
    </citation>
    <scope>NUCLEOTIDE SEQUENCE</scope>
    <source>
        <strain evidence="1">F60SS</strain>
    </source>
</reference>
<organism evidence="1 2">
    <name type="scientific">Turnera subulata</name>
    <dbReference type="NCBI Taxonomy" id="218843"/>
    <lineage>
        <taxon>Eukaryota</taxon>
        <taxon>Viridiplantae</taxon>
        <taxon>Streptophyta</taxon>
        <taxon>Embryophyta</taxon>
        <taxon>Tracheophyta</taxon>
        <taxon>Spermatophyta</taxon>
        <taxon>Magnoliopsida</taxon>
        <taxon>eudicotyledons</taxon>
        <taxon>Gunneridae</taxon>
        <taxon>Pentapetalae</taxon>
        <taxon>rosids</taxon>
        <taxon>fabids</taxon>
        <taxon>Malpighiales</taxon>
        <taxon>Passifloraceae</taxon>
        <taxon>Turnera</taxon>
    </lineage>
</organism>
<dbReference type="AlphaFoldDB" id="A0A9Q0GJ34"/>
<dbReference type="EMBL" id="JAKUCV010000587">
    <property type="protein sequence ID" value="KAJ4849504.1"/>
    <property type="molecule type" value="Genomic_DNA"/>
</dbReference>
<reference evidence="1" key="1">
    <citation type="submission" date="2022-02" db="EMBL/GenBank/DDBJ databases">
        <authorList>
            <person name="Henning P.M."/>
            <person name="McCubbin A.G."/>
            <person name="Shore J.S."/>
        </authorList>
    </citation>
    <scope>NUCLEOTIDE SEQUENCE</scope>
    <source>
        <strain evidence="1">F60SS</strain>
        <tissue evidence="1">Leaves</tissue>
    </source>
</reference>
<accession>A0A9Q0GJ34</accession>
<gene>
    <name evidence="1" type="ORF">Tsubulata_005819</name>
</gene>
<dbReference type="Proteomes" id="UP001141552">
    <property type="component" value="Unassembled WGS sequence"/>
</dbReference>
<name>A0A9Q0GJ34_9ROSI</name>
<protein>
    <submittedName>
        <fullName evidence="1">Uncharacterized protein</fullName>
    </submittedName>
</protein>
<sequence length="267" mass="29948">MFCNLTGSKFVDPELIQREMTRTVRTLNPLVWSPPLGACAPLVWSPPCVCDAVQPAAHSILAAVSYFRRTTGKHLVFECCKSARVHKKGDTLYFYITFTAKEEGEIGAFYCDTKGAGMHSPRVLMAYHSMSLGENAYHIRFKASRTSALSSICYATVIVDDEVEETKNFVFRRELQNRAHGCEVESFIICPGCWQDSDLRTKQAGMPSAKKRRISLEALKPAAMDVGYESSQPKVFFIHLLTQAFYLSFSSVYILHKYELNSTVVVG</sequence>
<evidence type="ECO:0000313" key="1">
    <source>
        <dbReference type="EMBL" id="KAJ4849504.1"/>
    </source>
</evidence>
<comment type="caution">
    <text evidence="1">The sequence shown here is derived from an EMBL/GenBank/DDBJ whole genome shotgun (WGS) entry which is preliminary data.</text>
</comment>